<reference evidence="1 2" key="1">
    <citation type="journal article" date="2020" name="Microorganisms">
        <title>New Insight into Antimicrobial Compounds from Food and Marine-Sourced Carnobacterium Species through Phenotype and Genome Analyses.</title>
        <authorList>
            <person name="Begrem S."/>
            <person name="Ivaniuk F."/>
            <person name="Gigout-Chevalier F."/>
            <person name="Kolypczuk L."/>
            <person name="Bonnetot S."/>
            <person name="Leroi F."/>
            <person name="Grovel O."/>
            <person name="Delbarre-Ladrat C."/>
            <person name="Passerini D."/>
        </authorList>
    </citation>
    <scope>NUCLEOTIDE SEQUENCE [LARGE SCALE GENOMIC DNA]</scope>
    <source>
        <strain evidence="1 2">MIP2551</strain>
    </source>
</reference>
<comment type="caution">
    <text evidence="1">The sequence shown here is derived from an EMBL/GenBank/DDBJ whole genome shotgun (WGS) entry which is preliminary data.</text>
</comment>
<evidence type="ECO:0000313" key="2">
    <source>
        <dbReference type="Proteomes" id="UP000638836"/>
    </source>
</evidence>
<name>A0ABR7TG64_9LACT</name>
<keyword evidence="2" id="KW-1185">Reference proteome</keyword>
<dbReference type="Proteomes" id="UP000638836">
    <property type="component" value="Unassembled WGS sequence"/>
</dbReference>
<gene>
    <name evidence="1" type="ORF">GLO26_10565</name>
</gene>
<accession>A0ABR7TG64</accession>
<evidence type="ECO:0008006" key="3">
    <source>
        <dbReference type="Google" id="ProtNLM"/>
    </source>
</evidence>
<organism evidence="1 2">
    <name type="scientific">Carnobacterium inhibens</name>
    <dbReference type="NCBI Taxonomy" id="147709"/>
    <lineage>
        <taxon>Bacteria</taxon>
        <taxon>Bacillati</taxon>
        <taxon>Bacillota</taxon>
        <taxon>Bacilli</taxon>
        <taxon>Lactobacillales</taxon>
        <taxon>Carnobacteriaceae</taxon>
        <taxon>Carnobacterium</taxon>
    </lineage>
</organism>
<dbReference type="EMBL" id="WNJQ01000014">
    <property type="protein sequence ID" value="MBC9826226.1"/>
    <property type="molecule type" value="Genomic_DNA"/>
</dbReference>
<sequence>MIKGTKGLMLLSVSLFLSGCGFNEEEALEESINQLETFLTLHEERERVSDLNNDDLLAHLEEDVFPYLTESYQETITKEVENYELNADSVFSRNIFFLRESGEEYDNGVLWRAFDIDESEVNTEDETVTHLISTDYTSISSSDVLNVEMTKENGDWKVNSTSDWEW</sequence>
<dbReference type="RefSeq" id="WP_023176404.1">
    <property type="nucleotide sequence ID" value="NZ_WNJQ01000014.1"/>
</dbReference>
<protein>
    <recommendedName>
        <fullName evidence="3">DUF5105 domain-containing protein</fullName>
    </recommendedName>
</protein>
<dbReference type="PROSITE" id="PS51257">
    <property type="entry name" value="PROKAR_LIPOPROTEIN"/>
    <property type="match status" value="1"/>
</dbReference>
<proteinExistence type="predicted"/>
<evidence type="ECO:0000313" key="1">
    <source>
        <dbReference type="EMBL" id="MBC9826226.1"/>
    </source>
</evidence>